<feature type="region of interest" description="Disordered" evidence="1">
    <location>
        <begin position="71"/>
        <end position="110"/>
    </location>
</feature>
<evidence type="ECO:0000256" key="1">
    <source>
        <dbReference type="SAM" id="MobiDB-lite"/>
    </source>
</evidence>
<reference evidence="3" key="1">
    <citation type="submission" date="2016-04" db="EMBL/GenBank/DDBJ databases">
        <authorList>
            <person name="Evans L.H."/>
            <person name="Alamgir A."/>
            <person name="Owens N."/>
            <person name="Weber N.D."/>
            <person name="Virtaneva K."/>
            <person name="Barbian K."/>
            <person name="Babar A."/>
            <person name="Rosenke K."/>
        </authorList>
    </citation>
    <scope>NUCLEOTIDE SEQUENCE</scope>
    <source>
        <strain evidence="3">92-2</strain>
    </source>
</reference>
<evidence type="ECO:0000259" key="2">
    <source>
        <dbReference type="PROSITE" id="PS50943"/>
    </source>
</evidence>
<accession>A0A212KEG2</accession>
<dbReference type="AlphaFoldDB" id="A0A212KEG2"/>
<dbReference type="CDD" id="cd00093">
    <property type="entry name" value="HTH_XRE"/>
    <property type="match status" value="1"/>
</dbReference>
<dbReference type="InterPro" id="IPR010982">
    <property type="entry name" value="Lambda_DNA-bd_dom_sf"/>
</dbReference>
<feature type="compositionally biased region" description="Basic and acidic residues" evidence="1">
    <location>
        <begin position="86"/>
        <end position="110"/>
    </location>
</feature>
<dbReference type="SUPFAM" id="SSF47413">
    <property type="entry name" value="lambda repressor-like DNA-binding domains"/>
    <property type="match status" value="1"/>
</dbReference>
<dbReference type="Pfam" id="PF13560">
    <property type="entry name" value="HTH_31"/>
    <property type="match status" value="1"/>
</dbReference>
<gene>
    <name evidence="3" type="ORF">KM92DES2_12867</name>
</gene>
<sequence length="164" mass="18452">MNEIAERLRTLRGNISQQQFGNLIGMPQRKLSRIETGSAPLDIVSTQNICKILNVSADWLLLGRGSAPVTVEDMSQVSEPSPPPQNEEKRLTDLENERRELSTENRQLYREKTELLKEIADLRERLARLEEQTKSSNDDLKQGFTNPTAPASVPSVRSIAHTSD</sequence>
<dbReference type="RefSeq" id="WP_296936947.1">
    <property type="nucleotide sequence ID" value="NZ_LT598928.1"/>
</dbReference>
<evidence type="ECO:0000313" key="3">
    <source>
        <dbReference type="EMBL" id="SBW10037.1"/>
    </source>
</evidence>
<dbReference type="SMART" id="SM00530">
    <property type="entry name" value="HTH_XRE"/>
    <property type="match status" value="1"/>
</dbReference>
<dbReference type="EMBL" id="FLUP01000001">
    <property type="protein sequence ID" value="SBW10037.1"/>
    <property type="molecule type" value="Genomic_DNA"/>
</dbReference>
<feature type="compositionally biased region" description="Basic and acidic residues" evidence="1">
    <location>
        <begin position="130"/>
        <end position="141"/>
    </location>
</feature>
<organism evidence="3">
    <name type="scientific">uncultured Desulfovibrio sp</name>
    <dbReference type="NCBI Taxonomy" id="167968"/>
    <lineage>
        <taxon>Bacteria</taxon>
        <taxon>Pseudomonadati</taxon>
        <taxon>Thermodesulfobacteriota</taxon>
        <taxon>Desulfovibrionia</taxon>
        <taxon>Desulfovibrionales</taxon>
        <taxon>Desulfovibrionaceae</taxon>
        <taxon>Desulfovibrio</taxon>
        <taxon>environmental samples</taxon>
    </lineage>
</organism>
<dbReference type="PROSITE" id="PS50943">
    <property type="entry name" value="HTH_CROC1"/>
    <property type="match status" value="1"/>
</dbReference>
<feature type="domain" description="HTH cro/C1-type" evidence="2">
    <location>
        <begin position="7"/>
        <end position="60"/>
    </location>
</feature>
<dbReference type="InterPro" id="IPR001387">
    <property type="entry name" value="Cro/C1-type_HTH"/>
</dbReference>
<dbReference type="GO" id="GO:0003677">
    <property type="term" value="F:DNA binding"/>
    <property type="evidence" value="ECO:0007669"/>
    <property type="project" value="InterPro"/>
</dbReference>
<dbReference type="Gene3D" id="1.10.260.40">
    <property type="entry name" value="lambda repressor-like DNA-binding domains"/>
    <property type="match status" value="1"/>
</dbReference>
<proteinExistence type="predicted"/>
<protein>
    <recommendedName>
        <fullName evidence="2">HTH cro/C1-type domain-containing protein</fullName>
    </recommendedName>
</protein>
<name>A0A212KEG2_9BACT</name>
<feature type="region of interest" description="Disordered" evidence="1">
    <location>
        <begin position="130"/>
        <end position="164"/>
    </location>
</feature>